<dbReference type="Proteomes" id="UP000056109">
    <property type="component" value="Chromosome I"/>
</dbReference>
<organism evidence="1 2">
    <name type="scientific">Acetobacter senegalensis</name>
    <dbReference type="NCBI Taxonomy" id="446692"/>
    <lineage>
        <taxon>Bacteria</taxon>
        <taxon>Pseudomonadati</taxon>
        <taxon>Pseudomonadota</taxon>
        <taxon>Alphaproteobacteria</taxon>
        <taxon>Acetobacterales</taxon>
        <taxon>Acetobacteraceae</taxon>
        <taxon>Acetobacter</taxon>
    </lineage>
</organism>
<sequence>MTTKRSYKIEQDGENFVLVETSDTYGNPVVRVPYSIQQEAESGIIAVSKSHDFVKTCRKKTALDVARGLTDFFIKSDVTAESLLKIRQRVEILITASIAEIRKNAGIPTLSQEVAEQDMEPSNKDIMREVRRNRALARGGA</sequence>
<dbReference type="GeneID" id="34783000"/>
<proteinExistence type="predicted"/>
<dbReference type="KEGG" id="asz:ASN_1951"/>
<dbReference type="AlphaFoldDB" id="A0A0U5BA80"/>
<dbReference type="EMBL" id="LN606600">
    <property type="protein sequence ID" value="CEF41266.1"/>
    <property type="molecule type" value="Genomic_DNA"/>
</dbReference>
<protein>
    <submittedName>
        <fullName evidence="1">Uncharacterized protein</fullName>
    </submittedName>
</protein>
<dbReference type="RefSeq" id="WP_058987925.1">
    <property type="nucleotide sequence ID" value="NZ_LN606600.1"/>
</dbReference>
<evidence type="ECO:0000313" key="2">
    <source>
        <dbReference type="Proteomes" id="UP000056109"/>
    </source>
</evidence>
<name>A0A0U5BA80_9PROT</name>
<gene>
    <name evidence="1" type="ORF">ASN_1951</name>
</gene>
<reference evidence="2" key="1">
    <citation type="submission" date="2014-09" db="EMBL/GenBank/DDBJ databases">
        <authorList>
            <person name="Illeghems K.G."/>
        </authorList>
    </citation>
    <scope>NUCLEOTIDE SEQUENCE [LARGE SCALE GENOMIC DNA]</scope>
    <source>
        <strain evidence="2">108B</strain>
    </source>
</reference>
<evidence type="ECO:0000313" key="1">
    <source>
        <dbReference type="EMBL" id="CEF41266.1"/>
    </source>
</evidence>
<dbReference type="PATRIC" id="fig|446692.3.peg.2000"/>
<keyword evidence="2" id="KW-1185">Reference proteome</keyword>
<accession>A0A0U5BA80</accession>